<dbReference type="KEGG" id="lwi:UE46_00195"/>
<evidence type="ECO:0000256" key="7">
    <source>
        <dbReference type="ARBA" id="ARBA00022741"/>
    </source>
</evidence>
<dbReference type="EC" id="6.3.2.3" evidence="13"/>
<evidence type="ECO:0000256" key="5">
    <source>
        <dbReference type="ARBA" id="ARBA00022684"/>
    </source>
</evidence>
<dbReference type="SUPFAM" id="SSF56059">
    <property type="entry name" value="Glutathione synthetase ATP-binding domain-like"/>
    <property type="match status" value="1"/>
</dbReference>
<dbReference type="EMBL" id="CP011102">
    <property type="protein sequence ID" value="AQY49638.1"/>
    <property type="molecule type" value="Genomic_DNA"/>
</dbReference>
<comment type="subunit">
    <text evidence="13">Monomer.</text>
</comment>
<dbReference type="EC" id="6.3.2.2" evidence="13"/>
<keyword evidence="5 13" id="KW-0317">Glutathione biosynthesis</keyword>
<keyword evidence="10" id="KW-0464">Manganese</keyword>
<name>A0A1S7FQC9_9LIST</name>
<keyword evidence="11 13" id="KW-0511">Multifunctional enzyme</keyword>
<sequence length="775" mass="87715">MLYKNDNLFPILEQHADLKKRLFNGNFGLEKENVRVDENGNLSLTPHPAIFGLKEENPYIKTDFSESQIEMITPVSSSVDEVYTSMENLQNIVSDRIRDEYLWPSSNPPILPAEQVIPIAVYQDPNSASRLYREHLAREYGKKIQLFSGIHYNFSFSDDFLERLHTSMGGEKTLQDFKNQIYLKVAKYFMQNRWFLLYLTGASPVYLPNFLNKTPDNEVSRETSDLALNNGISLRNSHAGYKNKCSLHVDYDSFDGYISSIESWIDQGKIDSMRELYNPIRLKNAHTDQSLAGLAKAGVEYIEIRSLDLNPFDPNGITKETLHFIQLLLVTGLLSESTAFDKIQQEQSDQNEERIASNGLTKPDIYVNGTEIPFDQAVEKLLTEMEHVAKLTDTTDFQSIINAQRDISKHPEKTIASQITATSESFVSFNLEKAKTYLEKSLQNAYKLIGYEDMELSTQIVMKSAVTKGLSVELLDREENFIRLEKGNQVEYIKQATKTARDSYISALIMENKVVTKQILAEHDIEVPQGQNFSDIEIARASFELFADKPIVIKPKSTNFGIGISIFKDGFTQENYEEALKIAFSYDSSVIIETYIPGDEYRFLVIDGKIAGILKRVPANITGDGTRTIAELIDEKNLDPLRGTDHLKPLEIIQKGPEETLMLSMQGFSMSDVPDEGQIVYLRENSNISTGGDSIDVTDLIHPYYQELAIKCAKAVDANLCGVDIIVSRETTPNGPYAVIELNFNPAIQIHSFPYQGENRRIGDIILDFLFKETI</sequence>
<evidence type="ECO:0000256" key="4">
    <source>
        <dbReference type="ARBA" id="ARBA00022598"/>
    </source>
</evidence>
<comment type="pathway">
    <text evidence="13">Sulfur metabolism; glutathione biosynthesis; glutathione from L-cysteine and L-glutamate: step 2/2.</text>
</comment>
<comment type="pathway">
    <text evidence="3 13">Sulfur metabolism; glutathione biosynthesis; glutathione from L-cysteine and L-glutamate: step 1/2.</text>
</comment>
<keyword evidence="4 13" id="KW-0436">Ligase</keyword>
<dbReference type="PROSITE" id="PS50975">
    <property type="entry name" value="ATP_GRASP"/>
    <property type="match status" value="1"/>
</dbReference>
<evidence type="ECO:0000256" key="3">
    <source>
        <dbReference type="ARBA" id="ARBA00005006"/>
    </source>
</evidence>
<comment type="cofactor">
    <cofactor evidence="1">
        <name>Mn(2+)</name>
        <dbReference type="ChEBI" id="CHEBI:29035"/>
    </cofactor>
</comment>
<dbReference type="Gene3D" id="3.30.590.20">
    <property type="match status" value="1"/>
</dbReference>
<dbReference type="GO" id="GO:0005829">
    <property type="term" value="C:cytosol"/>
    <property type="evidence" value="ECO:0007669"/>
    <property type="project" value="TreeGrafter"/>
</dbReference>
<dbReference type="SUPFAM" id="SSF55931">
    <property type="entry name" value="Glutamine synthetase/guanido kinase"/>
    <property type="match status" value="1"/>
</dbReference>
<dbReference type="Gene3D" id="3.30.470.20">
    <property type="entry name" value="ATP-grasp fold, B domain"/>
    <property type="match status" value="2"/>
</dbReference>
<dbReference type="InterPro" id="IPR006334">
    <property type="entry name" value="Glut_cys_ligase"/>
</dbReference>
<comment type="catalytic activity">
    <reaction evidence="13">
        <text>gamma-L-glutamyl-L-cysteine + glycine + ATP = glutathione + ADP + phosphate + H(+)</text>
        <dbReference type="Rhea" id="RHEA:13557"/>
        <dbReference type="ChEBI" id="CHEBI:15378"/>
        <dbReference type="ChEBI" id="CHEBI:30616"/>
        <dbReference type="ChEBI" id="CHEBI:43474"/>
        <dbReference type="ChEBI" id="CHEBI:57305"/>
        <dbReference type="ChEBI" id="CHEBI:57925"/>
        <dbReference type="ChEBI" id="CHEBI:58173"/>
        <dbReference type="ChEBI" id="CHEBI:456216"/>
        <dbReference type="EC" id="6.3.2.3"/>
    </reaction>
</comment>
<organism evidence="15 16">
    <name type="scientific">Listeria weihenstephanensis</name>
    <dbReference type="NCBI Taxonomy" id="1006155"/>
    <lineage>
        <taxon>Bacteria</taxon>
        <taxon>Bacillati</taxon>
        <taxon>Bacillota</taxon>
        <taxon>Bacilli</taxon>
        <taxon>Bacillales</taxon>
        <taxon>Listeriaceae</taxon>
        <taxon>Listeria</taxon>
    </lineage>
</organism>
<dbReference type="PANTHER" id="PTHR38761">
    <property type="entry name" value="GLUTAMATE--CYSTEINE LIGASE"/>
    <property type="match status" value="1"/>
</dbReference>
<accession>A0A1S7FQC9</accession>
<dbReference type="GO" id="GO:0004357">
    <property type="term" value="F:glutamate-cysteine ligase activity"/>
    <property type="evidence" value="ECO:0007669"/>
    <property type="project" value="UniProtKB-UniRule"/>
</dbReference>
<dbReference type="InterPro" id="IPR006335">
    <property type="entry name" value="Glut_biosynth"/>
</dbReference>
<comment type="similarity">
    <text evidence="13">In the N-terminal section; belongs to the glutamate--cysteine ligase type 1 family. Type 2 subfamily.</text>
</comment>
<evidence type="ECO:0000256" key="13">
    <source>
        <dbReference type="HAMAP-Rule" id="MF_00782"/>
    </source>
</evidence>
<dbReference type="InterPro" id="IPR014746">
    <property type="entry name" value="Gln_synth/guanido_kin_cat_dom"/>
</dbReference>
<evidence type="ECO:0000256" key="9">
    <source>
        <dbReference type="ARBA" id="ARBA00022842"/>
    </source>
</evidence>
<reference evidence="16" key="1">
    <citation type="submission" date="2015-03" db="EMBL/GenBank/DDBJ databases">
        <authorList>
            <person name="Ferrari E."/>
            <person name="Walter M.C."/>
            <person name="Huptas C."/>
            <person name="Scherer S."/>
            <person name="Mueller-Herbst S."/>
        </authorList>
    </citation>
    <scope>NUCLEOTIDE SEQUENCE [LARGE SCALE GENOMIC DNA]</scope>
    <source>
        <strain evidence="16">LWP01</strain>
    </source>
</reference>
<evidence type="ECO:0000256" key="1">
    <source>
        <dbReference type="ARBA" id="ARBA00001936"/>
    </source>
</evidence>
<dbReference type="GO" id="GO:0046872">
    <property type="term" value="F:metal ion binding"/>
    <property type="evidence" value="ECO:0007669"/>
    <property type="project" value="UniProtKB-KW"/>
</dbReference>
<evidence type="ECO:0000256" key="8">
    <source>
        <dbReference type="ARBA" id="ARBA00022840"/>
    </source>
</evidence>
<evidence type="ECO:0000313" key="16">
    <source>
        <dbReference type="Proteomes" id="UP000223060"/>
    </source>
</evidence>
<dbReference type="HAMAP" id="MF_00782">
    <property type="entry name" value="Glut_biosynth"/>
    <property type="match status" value="1"/>
</dbReference>
<evidence type="ECO:0000259" key="14">
    <source>
        <dbReference type="PROSITE" id="PS50975"/>
    </source>
</evidence>
<dbReference type="Pfam" id="PF18419">
    <property type="entry name" value="ATP-grasp_6"/>
    <property type="match status" value="1"/>
</dbReference>
<dbReference type="PANTHER" id="PTHR38761:SF1">
    <property type="entry name" value="GLUTAMATE--CYSTEINE LIGASE"/>
    <property type="match status" value="1"/>
</dbReference>
<comment type="function">
    <text evidence="13">Synthesizes glutathione from L-glutamate and L-cysteine via gamma-L-glutamyl-L-cysteine.</text>
</comment>
<dbReference type="GO" id="GO:0005524">
    <property type="term" value="F:ATP binding"/>
    <property type="evidence" value="ECO:0007669"/>
    <property type="project" value="UniProtKB-UniRule"/>
</dbReference>
<comment type="catalytic activity">
    <reaction evidence="12 13">
        <text>L-cysteine + L-glutamate + ATP = gamma-L-glutamyl-L-cysteine + ADP + phosphate + H(+)</text>
        <dbReference type="Rhea" id="RHEA:13285"/>
        <dbReference type="ChEBI" id="CHEBI:15378"/>
        <dbReference type="ChEBI" id="CHEBI:29985"/>
        <dbReference type="ChEBI" id="CHEBI:30616"/>
        <dbReference type="ChEBI" id="CHEBI:35235"/>
        <dbReference type="ChEBI" id="CHEBI:43474"/>
        <dbReference type="ChEBI" id="CHEBI:58173"/>
        <dbReference type="ChEBI" id="CHEBI:456216"/>
        <dbReference type="EC" id="6.3.2.2"/>
    </reaction>
</comment>
<dbReference type="RefSeq" id="WP_036061437.1">
    <property type="nucleotide sequence ID" value="NZ_CP011102.1"/>
</dbReference>
<gene>
    <name evidence="13" type="primary">gshAB</name>
    <name evidence="13" type="synonym">gshF</name>
    <name evidence="15" type="ORF">UE46_00195</name>
</gene>
<feature type="domain" description="ATP-grasp" evidence="14">
    <location>
        <begin position="517"/>
        <end position="771"/>
    </location>
</feature>
<dbReference type="GO" id="GO:0004363">
    <property type="term" value="F:glutathione synthase activity"/>
    <property type="evidence" value="ECO:0007669"/>
    <property type="project" value="UniProtKB-UniRule"/>
</dbReference>
<keyword evidence="7 13" id="KW-0547">Nucleotide-binding</keyword>
<dbReference type="NCBIfam" id="NF002688">
    <property type="entry name" value="PRK02471.1"/>
    <property type="match status" value="1"/>
</dbReference>
<evidence type="ECO:0000256" key="11">
    <source>
        <dbReference type="ARBA" id="ARBA00023268"/>
    </source>
</evidence>
<dbReference type="Proteomes" id="UP000223060">
    <property type="component" value="Chromosome"/>
</dbReference>
<evidence type="ECO:0000256" key="10">
    <source>
        <dbReference type="ARBA" id="ARBA00023211"/>
    </source>
</evidence>
<keyword evidence="6" id="KW-0479">Metal-binding</keyword>
<dbReference type="InterPro" id="IPR007370">
    <property type="entry name" value="Glu_cys_ligase"/>
</dbReference>
<keyword evidence="9" id="KW-0460">Magnesium</keyword>
<evidence type="ECO:0000313" key="15">
    <source>
        <dbReference type="EMBL" id="AQY49638.1"/>
    </source>
</evidence>
<dbReference type="UniPathway" id="UPA00142">
    <property type="reaction ID" value="UER00209"/>
</dbReference>
<protein>
    <recommendedName>
        <fullName evidence="13">Glutathione biosynthesis bifunctional protein GshAB</fullName>
    </recommendedName>
    <alternativeName>
        <fullName evidence="13">Gamma-GCS-GS</fullName>
        <shortName evidence="13">GCS-GS</shortName>
    </alternativeName>
    <domain>
        <recommendedName>
            <fullName evidence="13">Glutamate--cysteine ligase</fullName>
            <ecNumber evidence="13">6.3.2.2</ecNumber>
        </recommendedName>
        <alternativeName>
            <fullName evidence="13">Gamma-ECS</fullName>
            <shortName evidence="13">GCS</shortName>
        </alternativeName>
        <alternativeName>
            <fullName evidence="13">Gamma-glutamylcysteine synthetase</fullName>
        </alternativeName>
    </domain>
    <domain>
        <recommendedName>
            <fullName evidence="13">Glutathione synthetase</fullName>
            <ecNumber evidence="13">6.3.2.3</ecNumber>
        </recommendedName>
        <alternativeName>
            <fullName evidence="13">GSH synthetase</fullName>
            <shortName evidence="13">GS</shortName>
            <shortName evidence="13">GSH-S</shortName>
            <shortName evidence="13">GSHase</shortName>
        </alternativeName>
        <alternativeName>
            <fullName evidence="13">Glutathione synthase</fullName>
        </alternativeName>
    </domain>
</protein>
<dbReference type="NCBIfam" id="TIGR01435">
    <property type="entry name" value="glu_cys_lig_rel"/>
    <property type="match status" value="1"/>
</dbReference>
<evidence type="ECO:0000256" key="2">
    <source>
        <dbReference type="ARBA" id="ARBA00001946"/>
    </source>
</evidence>
<dbReference type="InterPro" id="IPR040657">
    <property type="entry name" value="GshAB_ATP-grasp"/>
</dbReference>
<dbReference type="AlphaFoldDB" id="A0A1S7FQC9"/>
<keyword evidence="8 13" id="KW-0067">ATP-binding</keyword>
<comment type="cofactor">
    <cofactor evidence="2">
        <name>Mg(2+)</name>
        <dbReference type="ChEBI" id="CHEBI:18420"/>
    </cofactor>
</comment>
<dbReference type="Pfam" id="PF08443">
    <property type="entry name" value="RimK"/>
    <property type="match status" value="1"/>
</dbReference>
<proteinExistence type="inferred from homology"/>
<dbReference type="InterPro" id="IPR011761">
    <property type="entry name" value="ATP-grasp"/>
</dbReference>
<dbReference type="Pfam" id="PF04262">
    <property type="entry name" value="Glu_cys_ligase"/>
    <property type="match status" value="2"/>
</dbReference>
<feature type="region of interest" description="Glutamate--cysteine ligase" evidence="13">
    <location>
        <begin position="1"/>
        <end position="356"/>
    </location>
</feature>
<evidence type="ECO:0000256" key="12">
    <source>
        <dbReference type="ARBA" id="ARBA00048819"/>
    </source>
</evidence>
<evidence type="ECO:0000256" key="6">
    <source>
        <dbReference type="ARBA" id="ARBA00022723"/>
    </source>
</evidence>
<dbReference type="InterPro" id="IPR013651">
    <property type="entry name" value="ATP-grasp_RimK-type"/>
</dbReference>
<keyword evidence="16" id="KW-1185">Reference proteome</keyword>